<feature type="compositionally biased region" description="Low complexity" evidence="1">
    <location>
        <begin position="1"/>
        <end position="15"/>
    </location>
</feature>
<dbReference type="PANTHER" id="PTHR34071:SF2">
    <property type="entry name" value="FLAVIN-NUCLEOTIDE-BINDING PROTEIN"/>
    <property type="match status" value="1"/>
</dbReference>
<gene>
    <name evidence="2" type="ORF">SAMN06272739_3159</name>
</gene>
<dbReference type="InterPro" id="IPR012349">
    <property type="entry name" value="Split_barrel_FMN-bd"/>
</dbReference>
<evidence type="ECO:0000313" key="3">
    <source>
        <dbReference type="Proteomes" id="UP000219482"/>
    </source>
</evidence>
<organism evidence="2 3">
    <name type="scientific">Blastococcus haudaquaticus</name>
    <dbReference type="NCBI Taxonomy" id="1938745"/>
    <lineage>
        <taxon>Bacteria</taxon>
        <taxon>Bacillati</taxon>
        <taxon>Actinomycetota</taxon>
        <taxon>Actinomycetes</taxon>
        <taxon>Geodermatophilales</taxon>
        <taxon>Geodermatophilaceae</taxon>
        <taxon>Blastococcus</taxon>
    </lineage>
</organism>
<sequence>MTTAYPPSSRTTPSRTPDRVGYDRATVHAVLDEALVCHVGFVVDGRPVVLPQLHARVGEVLYLHGSTGARGMRAATGAGLDVCVTVTLLDGVVLARSQFNHSMNYRSVVAHGTATVVADATEKAQALDALVEAIAAGRVAGCRPPTRKEYAATTVLRLPLEEVSVKVRSGPPNDEDEDLGLPHWAGVLPLSTVAAAPVPSPDLEPGIAVPEHVRSWSRPVSG</sequence>
<dbReference type="Gene3D" id="2.30.110.10">
    <property type="entry name" value="Electron Transport, Fmn-binding Protein, Chain A"/>
    <property type="match status" value="1"/>
</dbReference>
<dbReference type="RefSeq" id="WP_097184790.1">
    <property type="nucleotide sequence ID" value="NZ_OCNK01000003.1"/>
</dbReference>
<reference evidence="3" key="1">
    <citation type="submission" date="2017-09" db="EMBL/GenBank/DDBJ databases">
        <authorList>
            <person name="Varghese N."/>
            <person name="Submissions S."/>
        </authorList>
    </citation>
    <scope>NUCLEOTIDE SEQUENCE [LARGE SCALE GENOMIC DNA]</scope>
    <source>
        <strain evidence="3">DSM 44270</strain>
    </source>
</reference>
<keyword evidence="3" id="KW-1185">Reference proteome</keyword>
<accession>A0A286H138</accession>
<feature type="region of interest" description="Disordered" evidence="1">
    <location>
        <begin position="1"/>
        <end position="20"/>
    </location>
</feature>
<dbReference type="EMBL" id="OCNK01000003">
    <property type="protein sequence ID" value="SOE01432.1"/>
    <property type="molecule type" value="Genomic_DNA"/>
</dbReference>
<dbReference type="Pfam" id="PF12900">
    <property type="entry name" value="Pyridox_ox_2"/>
    <property type="match status" value="1"/>
</dbReference>
<dbReference type="PANTHER" id="PTHR34071">
    <property type="entry name" value="5-NITROIMIDAZOLE ANTIBIOTICS RESISTANCE PROTEIN, NIMA-FAMILY-RELATED PROTEIN-RELATED"/>
    <property type="match status" value="1"/>
</dbReference>
<dbReference type="AlphaFoldDB" id="A0A286H138"/>
<evidence type="ECO:0000256" key="1">
    <source>
        <dbReference type="SAM" id="MobiDB-lite"/>
    </source>
</evidence>
<evidence type="ECO:0000313" key="2">
    <source>
        <dbReference type="EMBL" id="SOE01432.1"/>
    </source>
</evidence>
<dbReference type="InterPro" id="IPR024747">
    <property type="entry name" value="Pyridox_Oxase-rel"/>
</dbReference>
<name>A0A286H138_9ACTN</name>
<dbReference type="OrthoDB" id="116031at2"/>
<dbReference type="SUPFAM" id="SSF50475">
    <property type="entry name" value="FMN-binding split barrel"/>
    <property type="match status" value="1"/>
</dbReference>
<proteinExistence type="predicted"/>
<dbReference type="Proteomes" id="UP000219482">
    <property type="component" value="Unassembled WGS sequence"/>
</dbReference>
<protein>
    <submittedName>
        <fullName evidence="2">Nitroimidazol reductase NimA, pyridoxamine 5'-phosphate oxidase superfamily</fullName>
    </submittedName>
</protein>